<comment type="caution">
    <text evidence="10">The sequence shown here is derived from an EMBL/GenBank/DDBJ whole genome shotgun (WGS) entry which is preliminary data.</text>
</comment>
<evidence type="ECO:0000256" key="1">
    <source>
        <dbReference type="ARBA" id="ARBA00004651"/>
    </source>
</evidence>
<dbReference type="Pfam" id="PF02653">
    <property type="entry name" value="BPD_transp_2"/>
    <property type="match status" value="1"/>
</dbReference>
<keyword evidence="2" id="KW-0813">Transport</keyword>
<evidence type="ECO:0000256" key="3">
    <source>
        <dbReference type="ARBA" id="ARBA00022475"/>
    </source>
</evidence>
<name>A0A5M3XJB5_9ACTN</name>
<dbReference type="AlphaFoldDB" id="A0A5M3XJB5"/>
<evidence type="ECO:0000256" key="6">
    <source>
        <dbReference type="ARBA" id="ARBA00022989"/>
    </source>
</evidence>
<comment type="similarity">
    <text evidence="8">Belongs to the binding-protein-dependent transport system permease family. LivHM subfamily.</text>
</comment>
<dbReference type="CDD" id="cd06582">
    <property type="entry name" value="TM_PBP1_LivH_like"/>
    <property type="match status" value="1"/>
</dbReference>
<dbReference type="GO" id="GO:0022857">
    <property type="term" value="F:transmembrane transporter activity"/>
    <property type="evidence" value="ECO:0007669"/>
    <property type="project" value="InterPro"/>
</dbReference>
<sequence>MFFQQIVDGISSGAIYALLGLAIVMVHRGSGVANFAQGEMAMLAAYIAWQVNAWGAPWALAMLAAVGASFGIGMLVERLVARRAAQGSVLTVVIVTLGLFLVINQSAGYLWTFEIKDFRGIMPSGVWSVGGVAVSYDAMGVVGALVLCGVGLYLLLSRTRVGLAMRAATSNPESAALVGIRTSRVHMFSWGLAGSIGAVAGVMVAPRLFLEPSMMFGSLLFAFAAVTVGGLDSPLGAVIGGLLVGISENLAGTYVDFIGSDLKIAVPLLIIVLVLIVRPAGMFGNRSVTRA</sequence>
<feature type="transmembrane region" description="Helical" evidence="9">
    <location>
        <begin position="88"/>
        <end position="113"/>
    </location>
</feature>
<evidence type="ECO:0000313" key="10">
    <source>
        <dbReference type="EMBL" id="GES21557.1"/>
    </source>
</evidence>
<proteinExistence type="inferred from homology"/>
<feature type="transmembrane region" description="Helical" evidence="9">
    <location>
        <begin position="264"/>
        <end position="283"/>
    </location>
</feature>
<protein>
    <submittedName>
        <fullName evidence="10">Branched-chain amino acid ABC transporter permease</fullName>
    </submittedName>
</protein>
<dbReference type="GO" id="GO:0006865">
    <property type="term" value="P:amino acid transport"/>
    <property type="evidence" value="ECO:0007669"/>
    <property type="project" value="UniProtKB-KW"/>
</dbReference>
<dbReference type="GO" id="GO:0005886">
    <property type="term" value="C:plasma membrane"/>
    <property type="evidence" value="ECO:0007669"/>
    <property type="project" value="UniProtKB-SubCell"/>
</dbReference>
<keyword evidence="4 9" id="KW-0812">Transmembrane</keyword>
<evidence type="ECO:0000256" key="5">
    <source>
        <dbReference type="ARBA" id="ARBA00022970"/>
    </source>
</evidence>
<dbReference type="InterPro" id="IPR001851">
    <property type="entry name" value="ABC_transp_permease"/>
</dbReference>
<keyword evidence="6 9" id="KW-1133">Transmembrane helix</keyword>
<accession>A0A5M3XJB5</accession>
<evidence type="ECO:0000256" key="9">
    <source>
        <dbReference type="SAM" id="Phobius"/>
    </source>
</evidence>
<keyword evidence="7 9" id="KW-0472">Membrane</keyword>
<dbReference type="InterPro" id="IPR052157">
    <property type="entry name" value="BCAA_transport_permease"/>
</dbReference>
<dbReference type="PANTHER" id="PTHR11795">
    <property type="entry name" value="BRANCHED-CHAIN AMINO ACID TRANSPORT SYSTEM PERMEASE PROTEIN LIVH"/>
    <property type="match status" value="1"/>
</dbReference>
<feature type="transmembrane region" description="Helical" evidence="9">
    <location>
        <begin position="190"/>
        <end position="210"/>
    </location>
</feature>
<dbReference type="Proteomes" id="UP000377595">
    <property type="component" value="Unassembled WGS sequence"/>
</dbReference>
<evidence type="ECO:0000256" key="2">
    <source>
        <dbReference type="ARBA" id="ARBA00022448"/>
    </source>
</evidence>
<dbReference type="PANTHER" id="PTHR11795:SF451">
    <property type="entry name" value="ABC TRANSPORTER PERMEASE PROTEIN"/>
    <property type="match status" value="1"/>
</dbReference>
<dbReference type="EMBL" id="BLAF01000024">
    <property type="protein sequence ID" value="GES21557.1"/>
    <property type="molecule type" value="Genomic_DNA"/>
</dbReference>
<evidence type="ECO:0000256" key="4">
    <source>
        <dbReference type="ARBA" id="ARBA00022692"/>
    </source>
</evidence>
<evidence type="ECO:0000256" key="7">
    <source>
        <dbReference type="ARBA" id="ARBA00023136"/>
    </source>
</evidence>
<keyword evidence="3" id="KW-1003">Cell membrane</keyword>
<feature type="transmembrane region" description="Helical" evidence="9">
    <location>
        <begin position="6"/>
        <end position="25"/>
    </location>
</feature>
<feature type="transmembrane region" description="Helical" evidence="9">
    <location>
        <begin position="216"/>
        <end position="244"/>
    </location>
</feature>
<feature type="transmembrane region" description="Helical" evidence="9">
    <location>
        <begin position="133"/>
        <end position="156"/>
    </location>
</feature>
<organism evidence="10 11">
    <name type="scientific">Acrocarpospora pleiomorpha</name>
    <dbReference type="NCBI Taxonomy" id="90975"/>
    <lineage>
        <taxon>Bacteria</taxon>
        <taxon>Bacillati</taxon>
        <taxon>Actinomycetota</taxon>
        <taxon>Actinomycetes</taxon>
        <taxon>Streptosporangiales</taxon>
        <taxon>Streptosporangiaceae</taxon>
        <taxon>Acrocarpospora</taxon>
    </lineage>
</organism>
<reference evidence="10 11" key="1">
    <citation type="submission" date="2019-10" db="EMBL/GenBank/DDBJ databases">
        <title>Whole genome shotgun sequence of Acrocarpospora pleiomorpha NBRC 16267.</title>
        <authorList>
            <person name="Ichikawa N."/>
            <person name="Kimura A."/>
            <person name="Kitahashi Y."/>
            <person name="Komaki H."/>
            <person name="Oguchi A."/>
        </authorList>
    </citation>
    <scope>NUCLEOTIDE SEQUENCE [LARGE SCALE GENOMIC DNA]</scope>
    <source>
        <strain evidence="10 11">NBRC 16267</strain>
    </source>
</reference>
<keyword evidence="11" id="KW-1185">Reference proteome</keyword>
<feature type="transmembrane region" description="Helical" evidence="9">
    <location>
        <begin position="55"/>
        <end position="76"/>
    </location>
</feature>
<evidence type="ECO:0000256" key="8">
    <source>
        <dbReference type="ARBA" id="ARBA00037998"/>
    </source>
</evidence>
<gene>
    <name evidence="10" type="ORF">Aple_044530</name>
</gene>
<comment type="subcellular location">
    <subcellularLocation>
        <location evidence="1">Cell membrane</location>
        <topology evidence="1">Multi-pass membrane protein</topology>
    </subcellularLocation>
</comment>
<keyword evidence="5" id="KW-0029">Amino-acid transport</keyword>
<evidence type="ECO:0000313" key="11">
    <source>
        <dbReference type="Proteomes" id="UP000377595"/>
    </source>
</evidence>